<accession>A0A1R4I067</accession>
<dbReference type="EMBL" id="FUKM01000036">
    <property type="protein sequence ID" value="SJN13158.1"/>
    <property type="molecule type" value="Genomic_DNA"/>
</dbReference>
<gene>
    <name evidence="1" type="ORF">CZ787_09630</name>
</gene>
<proteinExistence type="predicted"/>
<protein>
    <submittedName>
        <fullName evidence="1">Uncharacterized protein</fullName>
    </submittedName>
</protein>
<organism evidence="1 2">
    <name type="scientific">Halomonas citrativorans</name>
    <dbReference type="NCBI Taxonomy" id="2742612"/>
    <lineage>
        <taxon>Bacteria</taxon>
        <taxon>Pseudomonadati</taxon>
        <taxon>Pseudomonadota</taxon>
        <taxon>Gammaproteobacteria</taxon>
        <taxon>Oceanospirillales</taxon>
        <taxon>Halomonadaceae</taxon>
        <taxon>Halomonas</taxon>
    </lineage>
</organism>
<reference evidence="1 2" key="1">
    <citation type="submission" date="2017-02" db="EMBL/GenBank/DDBJ databases">
        <authorList>
            <person name="Dridi B."/>
        </authorList>
    </citation>
    <scope>NUCLEOTIDE SEQUENCE [LARGE SCALE GENOMIC DNA]</scope>
    <source>
        <strain evidence="1 2">JB380</strain>
    </source>
</reference>
<comment type="caution">
    <text evidence="1">The sequence shown here is derived from an EMBL/GenBank/DDBJ whole genome shotgun (WGS) entry which is preliminary data.</text>
</comment>
<dbReference type="AlphaFoldDB" id="A0A1R4I067"/>
<dbReference type="Proteomes" id="UP000196331">
    <property type="component" value="Unassembled WGS sequence"/>
</dbReference>
<sequence length="46" mass="5214">MARDFFVQGKDLERFCVQAADLTRPVILHALAAVDVFLAYYAIKQV</sequence>
<name>A0A1R4I067_9GAMM</name>
<evidence type="ECO:0000313" key="2">
    <source>
        <dbReference type="Proteomes" id="UP000196331"/>
    </source>
</evidence>
<evidence type="ECO:0000313" key="1">
    <source>
        <dbReference type="EMBL" id="SJN13158.1"/>
    </source>
</evidence>